<reference evidence="4 5" key="1">
    <citation type="journal article" date="2008" name="Nature">
        <title>The genome of the choanoflagellate Monosiga brevicollis and the origin of metazoans.</title>
        <authorList>
            <consortium name="JGI Sequencing"/>
            <person name="King N."/>
            <person name="Westbrook M.J."/>
            <person name="Young S.L."/>
            <person name="Kuo A."/>
            <person name="Abedin M."/>
            <person name="Chapman J."/>
            <person name="Fairclough S."/>
            <person name="Hellsten U."/>
            <person name="Isogai Y."/>
            <person name="Letunic I."/>
            <person name="Marr M."/>
            <person name="Pincus D."/>
            <person name="Putnam N."/>
            <person name="Rokas A."/>
            <person name="Wright K.J."/>
            <person name="Zuzow R."/>
            <person name="Dirks W."/>
            <person name="Good M."/>
            <person name="Goodstein D."/>
            <person name="Lemons D."/>
            <person name="Li W."/>
            <person name="Lyons J.B."/>
            <person name="Morris A."/>
            <person name="Nichols S."/>
            <person name="Richter D.J."/>
            <person name="Salamov A."/>
            <person name="Bork P."/>
            <person name="Lim W.A."/>
            <person name="Manning G."/>
            <person name="Miller W.T."/>
            <person name="McGinnis W."/>
            <person name="Shapiro H."/>
            <person name="Tjian R."/>
            <person name="Grigoriev I.V."/>
            <person name="Rokhsar D."/>
        </authorList>
    </citation>
    <scope>NUCLEOTIDE SEQUENCE [LARGE SCALE GENOMIC DNA]</scope>
    <source>
        <strain evidence="5">MX1 / ATCC 50154</strain>
    </source>
</reference>
<evidence type="ECO:0000256" key="2">
    <source>
        <dbReference type="ARBA" id="ARBA00022946"/>
    </source>
</evidence>
<gene>
    <name evidence="4" type="ORF">MONBRDRAFT_25808</name>
</gene>
<dbReference type="AlphaFoldDB" id="A9V0H7"/>
<dbReference type="InParanoid" id="A9V0H7"/>
<evidence type="ECO:0000256" key="3">
    <source>
        <dbReference type="ARBA" id="ARBA00023128"/>
    </source>
</evidence>
<evidence type="ECO:0000313" key="5">
    <source>
        <dbReference type="Proteomes" id="UP000001357"/>
    </source>
</evidence>
<protein>
    <recommendedName>
        <fullName evidence="6">Tim44-like domain-containing protein</fullName>
    </recommendedName>
</protein>
<dbReference type="PANTHER" id="PTHR28554:SF1">
    <property type="entry name" value="LARGE RIBOSOMAL SUBUNIT PROTEIN ML45"/>
    <property type="match status" value="1"/>
</dbReference>
<name>A9V0H7_MONBE</name>
<keyword evidence="2" id="KW-0809">Transit peptide</keyword>
<evidence type="ECO:0008006" key="6">
    <source>
        <dbReference type="Google" id="ProtNLM"/>
    </source>
</evidence>
<sequence length="334" mass="38162">MAHQLALVPRRVLAGTTLASPLQLQTPAVFTLCARHMSFYGRKKKSMQNGCTHCCVPPKSAWTHAERRRGLMFQSKGQKAMMEKEGKEMMSALRQSNLGQIHDVWVPVPAEFSAPLLSAEGLRQRWEHLKKRVYSTYSAGMLRRNEKDWQPIPFAQDAQDKYIAIAKSFASYVVIKLGVVPLLNPFALPFSMSNPSKQTLRTLATDDCALRLRSEFASKPHTWKLLEVVERPQVVFVNLIPVNSKENLYAQITVKLHLKTELKYHKASQPVINDIPEYIVLERHIVDSRSQWKIAGNIMPMFRLPVEEQQRLRAQIKARDEALARQAKEARKAK</sequence>
<proteinExistence type="predicted"/>
<dbReference type="RefSeq" id="XP_001746261.1">
    <property type="nucleotide sequence ID" value="XM_001746209.1"/>
</dbReference>
<organism evidence="4 5">
    <name type="scientific">Monosiga brevicollis</name>
    <name type="common">Choanoflagellate</name>
    <dbReference type="NCBI Taxonomy" id="81824"/>
    <lineage>
        <taxon>Eukaryota</taxon>
        <taxon>Choanoflagellata</taxon>
        <taxon>Craspedida</taxon>
        <taxon>Salpingoecidae</taxon>
        <taxon>Monosiga</taxon>
    </lineage>
</organism>
<dbReference type="GeneID" id="5891463"/>
<dbReference type="Gene3D" id="3.10.450.240">
    <property type="match status" value="1"/>
</dbReference>
<dbReference type="PANTHER" id="PTHR28554">
    <property type="entry name" value="39S RIBOSOMAL PROTEIN L45, MITOCHONDRIAL"/>
    <property type="match status" value="1"/>
</dbReference>
<dbReference type="OMA" id="KSAWTHA"/>
<dbReference type="EMBL" id="CH991552">
    <property type="protein sequence ID" value="EDQ89156.1"/>
    <property type="molecule type" value="Genomic_DNA"/>
</dbReference>
<comment type="subcellular location">
    <subcellularLocation>
        <location evidence="1">Mitochondrion</location>
    </subcellularLocation>
</comment>
<accession>A9V0H7</accession>
<dbReference type="KEGG" id="mbr:MONBRDRAFT_25808"/>
<dbReference type="InterPro" id="IPR051975">
    <property type="entry name" value="mtLSU_mL45"/>
</dbReference>
<evidence type="ECO:0000313" key="4">
    <source>
        <dbReference type="EMBL" id="EDQ89156.1"/>
    </source>
</evidence>
<dbReference type="STRING" id="81824.A9V0H7"/>
<evidence type="ECO:0000256" key="1">
    <source>
        <dbReference type="ARBA" id="ARBA00004173"/>
    </source>
</evidence>
<dbReference type="eggNOG" id="KOG4599">
    <property type="taxonomic scope" value="Eukaryota"/>
</dbReference>
<dbReference type="Proteomes" id="UP000001357">
    <property type="component" value="Unassembled WGS sequence"/>
</dbReference>
<keyword evidence="5" id="KW-1185">Reference proteome</keyword>
<keyword evidence="3" id="KW-0496">Mitochondrion</keyword>
<dbReference type="GO" id="GO:0005739">
    <property type="term" value="C:mitochondrion"/>
    <property type="evidence" value="ECO:0000318"/>
    <property type="project" value="GO_Central"/>
</dbReference>
<dbReference type="FunCoup" id="A9V0H7">
    <property type="interactions" value="409"/>
</dbReference>